<accession>A0ABR3TET9</accession>
<dbReference type="PANTHER" id="PTHR42767:SF1">
    <property type="entry name" value="ENDO-BETA-1,6-GALACTANASE-LIKE DOMAIN-CONTAINING PROTEIN"/>
    <property type="match status" value="1"/>
</dbReference>
<dbReference type="InterPro" id="IPR033452">
    <property type="entry name" value="GH30_C"/>
</dbReference>
<organism evidence="3 4">
    <name type="scientific">Neofusicoccum ribis</name>
    <dbReference type="NCBI Taxonomy" id="45134"/>
    <lineage>
        <taxon>Eukaryota</taxon>
        <taxon>Fungi</taxon>
        <taxon>Dikarya</taxon>
        <taxon>Ascomycota</taxon>
        <taxon>Pezizomycotina</taxon>
        <taxon>Dothideomycetes</taxon>
        <taxon>Dothideomycetes incertae sedis</taxon>
        <taxon>Botryosphaeriales</taxon>
        <taxon>Botryosphaeriaceae</taxon>
        <taxon>Neofusicoccum</taxon>
    </lineage>
</organism>
<dbReference type="InterPro" id="IPR039743">
    <property type="entry name" value="6GAL/EXGAL"/>
</dbReference>
<keyword evidence="1" id="KW-0732">Signal</keyword>
<proteinExistence type="predicted"/>
<evidence type="ECO:0000313" key="4">
    <source>
        <dbReference type="Proteomes" id="UP001521116"/>
    </source>
</evidence>
<name>A0ABR3TET9_9PEZI</name>
<comment type="caution">
    <text evidence="3">The sequence shown here is derived from an EMBL/GenBank/DDBJ whole genome shotgun (WGS) entry which is preliminary data.</text>
</comment>
<dbReference type="SUPFAM" id="SSF51445">
    <property type="entry name" value="(Trans)glycosidases"/>
    <property type="match status" value="1"/>
</dbReference>
<dbReference type="InterPro" id="IPR017853">
    <property type="entry name" value="GH"/>
</dbReference>
<evidence type="ECO:0000313" key="3">
    <source>
        <dbReference type="EMBL" id="KAL1637754.1"/>
    </source>
</evidence>
<dbReference type="Proteomes" id="UP001521116">
    <property type="component" value="Unassembled WGS sequence"/>
</dbReference>
<feature type="chain" id="PRO_5045831372" description="Glycosyl hydrolase family 30 beta sandwich domain-containing protein" evidence="1">
    <location>
        <begin position="20"/>
        <end position="410"/>
    </location>
</feature>
<evidence type="ECO:0000256" key="1">
    <source>
        <dbReference type="SAM" id="SignalP"/>
    </source>
</evidence>
<sequence length="410" mass="42965">MVGLHKFILLVNLIGWAVAQTSVTVNTGSTLQKIDGFGFSQAFGRATEFKNANSAAQKKGLDLLFSTSTGAGFSIIRNRIGSGGSGDSILPTSPGSPSGTPKYTWDSNDSGQLWFTKQAINYGVKTIYADAWSAPGFMKTSGSESTAGPSYSQMQISTNAQEAISFIPTLSDTVKKAGLDTNITCCDAMGWSQQTQYGAAMKSAGMENYLDVITSHTYSSEATSAIDTKLPTWVTESGTGSASAFITTWYSSGAAGEGFTWATKIAKGIVDANLSAYLYWEGFEVGQTQSGSHLVDSTGSEATPSGIFWAFAMWSRFIRPGAYRLQTTGSPSVVITGAFKNMDGSVIAVFTNTGSSAQSAKVAFNGFTPKTANAYLMDNSHQVASTSAQLSGSAVTVSIPSKGVVTVKLA</sequence>
<gene>
    <name evidence="3" type="ORF">SLS56_000309</name>
</gene>
<dbReference type="Gene3D" id="2.60.40.1180">
    <property type="entry name" value="Golgi alpha-mannosidase II"/>
    <property type="match status" value="1"/>
</dbReference>
<dbReference type="EMBL" id="JAJVDC020000002">
    <property type="protein sequence ID" value="KAL1637754.1"/>
    <property type="molecule type" value="Genomic_DNA"/>
</dbReference>
<feature type="domain" description="Glycosyl hydrolase family 30 beta sandwich" evidence="2">
    <location>
        <begin position="321"/>
        <end position="407"/>
    </location>
</feature>
<keyword evidence="4" id="KW-1185">Reference proteome</keyword>
<dbReference type="SUPFAM" id="SSF51011">
    <property type="entry name" value="Glycosyl hydrolase domain"/>
    <property type="match status" value="1"/>
</dbReference>
<dbReference type="Pfam" id="PF17189">
    <property type="entry name" value="Glyco_hydro_30C"/>
    <property type="match status" value="1"/>
</dbReference>
<dbReference type="PANTHER" id="PTHR42767">
    <property type="entry name" value="ENDO-BETA-1,6-GALACTANASE"/>
    <property type="match status" value="1"/>
</dbReference>
<feature type="signal peptide" evidence="1">
    <location>
        <begin position="1"/>
        <end position="19"/>
    </location>
</feature>
<protein>
    <recommendedName>
        <fullName evidence="2">Glycosyl hydrolase family 30 beta sandwich domain-containing protein</fullName>
    </recommendedName>
</protein>
<dbReference type="InterPro" id="IPR013780">
    <property type="entry name" value="Glyco_hydro_b"/>
</dbReference>
<evidence type="ECO:0000259" key="2">
    <source>
        <dbReference type="Pfam" id="PF17189"/>
    </source>
</evidence>
<reference evidence="3 4" key="1">
    <citation type="submission" date="2024-02" db="EMBL/GenBank/DDBJ databases">
        <title>De novo assembly and annotation of 12 fungi associated with fruit tree decline syndrome in Ontario, Canada.</title>
        <authorList>
            <person name="Sulman M."/>
            <person name="Ellouze W."/>
            <person name="Ilyukhin E."/>
        </authorList>
    </citation>
    <scope>NUCLEOTIDE SEQUENCE [LARGE SCALE GENOMIC DNA]</scope>
    <source>
        <strain evidence="3 4">M1-105</strain>
    </source>
</reference>
<dbReference type="Gene3D" id="3.20.20.80">
    <property type="entry name" value="Glycosidases"/>
    <property type="match status" value="2"/>
</dbReference>